<keyword evidence="3" id="KW-1185">Reference proteome</keyword>
<dbReference type="OrthoDB" id="1952641at2"/>
<dbReference type="RefSeq" id="WP_010964550.1">
    <property type="nucleotide sequence ID" value="NC_003030.1"/>
</dbReference>
<dbReference type="SUPFAM" id="SSF55729">
    <property type="entry name" value="Acyl-CoA N-acyltransferases (Nat)"/>
    <property type="match status" value="1"/>
</dbReference>
<dbReference type="DNASU" id="1117420"/>
<dbReference type="GeneID" id="44997744"/>
<feature type="domain" description="N-acetyltransferase" evidence="1">
    <location>
        <begin position="11"/>
        <end position="165"/>
    </location>
</feature>
<dbReference type="PATRIC" id="fig|272562.8.peg.1437"/>
<dbReference type="PIR" id="F97052">
    <property type="entry name" value="F97052"/>
</dbReference>
<gene>
    <name evidence="2" type="ordered locus">CA_C1237</name>
</gene>
<dbReference type="eggNOG" id="COG0456">
    <property type="taxonomic scope" value="Bacteria"/>
</dbReference>
<evidence type="ECO:0000313" key="2">
    <source>
        <dbReference type="EMBL" id="AAK79209.1"/>
    </source>
</evidence>
<organism evidence="2 3">
    <name type="scientific">Clostridium acetobutylicum (strain ATCC 824 / DSM 792 / JCM 1419 / IAM 19013 / LMG 5710 / NBRC 13948 / NRRL B-527 / VKM B-1787 / 2291 / W)</name>
    <dbReference type="NCBI Taxonomy" id="272562"/>
    <lineage>
        <taxon>Bacteria</taxon>
        <taxon>Bacillati</taxon>
        <taxon>Bacillota</taxon>
        <taxon>Clostridia</taxon>
        <taxon>Eubacteriales</taxon>
        <taxon>Clostridiaceae</taxon>
        <taxon>Clostridium</taxon>
    </lineage>
</organism>
<sequence length="165" mass="19894">MFDVDIKFGDVYVRNIEEKDIGELKEILKDKKFYLNDEELKEIFLEYYMSECEFFTKILKKGKFVGVFRGRIEFKSSNMAWISYFYVDERYSSYKDSQDILMNILEYFSESFGVTDFITGVTNSEKDMIELWENNDFKTVRINKEFYSDRGYKEDLVIMKKYSAI</sequence>
<dbReference type="Proteomes" id="UP000000814">
    <property type="component" value="Chromosome"/>
</dbReference>
<accession>Q97JN6</accession>
<dbReference type="KEGG" id="cac:CA_C1237"/>
<proteinExistence type="predicted"/>
<reference evidence="2 3" key="1">
    <citation type="journal article" date="2001" name="J. Bacteriol.">
        <title>Genome sequence and comparative analysis of the solvent-producing bacterium Clostridium acetobutylicum.</title>
        <authorList>
            <person name="Nolling J."/>
            <person name="Breton G."/>
            <person name="Omelchenko M.V."/>
            <person name="Makarova K.S."/>
            <person name="Zeng Q."/>
            <person name="Gibson R."/>
            <person name="Lee H.M."/>
            <person name="Dubois J."/>
            <person name="Qiu D."/>
            <person name="Hitti J."/>
            <person name="Wolf Y.I."/>
            <person name="Tatusov R.L."/>
            <person name="Sabathe F."/>
            <person name="Doucette-Stamm L."/>
            <person name="Soucaille P."/>
            <person name="Daly M.J."/>
            <person name="Bennett G.N."/>
            <person name="Koonin E.V."/>
            <person name="Smith D.R."/>
        </authorList>
    </citation>
    <scope>NUCLEOTIDE SEQUENCE [LARGE SCALE GENOMIC DNA]</scope>
    <source>
        <strain evidence="3">ATCC 824 / DSM 792 / JCM 1419 / LMG 5710 / VKM B-1787</strain>
    </source>
</reference>
<dbReference type="GO" id="GO:0016747">
    <property type="term" value="F:acyltransferase activity, transferring groups other than amino-acyl groups"/>
    <property type="evidence" value="ECO:0007669"/>
    <property type="project" value="InterPro"/>
</dbReference>
<evidence type="ECO:0000313" key="3">
    <source>
        <dbReference type="Proteomes" id="UP000000814"/>
    </source>
</evidence>
<name>Q97JN6_CLOAB</name>
<dbReference type="STRING" id="272562.CA_C1237"/>
<dbReference type="EMBL" id="AE001437">
    <property type="protein sequence ID" value="AAK79209.1"/>
    <property type="molecule type" value="Genomic_DNA"/>
</dbReference>
<dbReference type="AlphaFoldDB" id="Q97JN6"/>
<evidence type="ECO:0000259" key="1">
    <source>
        <dbReference type="PROSITE" id="PS51186"/>
    </source>
</evidence>
<dbReference type="InterPro" id="IPR000182">
    <property type="entry name" value="GNAT_dom"/>
</dbReference>
<dbReference type="PROSITE" id="PS51186">
    <property type="entry name" value="GNAT"/>
    <property type="match status" value="1"/>
</dbReference>
<dbReference type="Pfam" id="PF13420">
    <property type="entry name" value="Acetyltransf_4"/>
    <property type="match status" value="1"/>
</dbReference>
<dbReference type="InterPro" id="IPR016181">
    <property type="entry name" value="Acyl_CoA_acyltransferase"/>
</dbReference>
<dbReference type="Gene3D" id="3.40.630.30">
    <property type="match status" value="1"/>
</dbReference>
<dbReference type="HOGENOM" id="CLU_1608018_0_0_9"/>
<dbReference type="SMR" id="Q97JN6"/>
<protein>
    <recommendedName>
        <fullName evidence="1">N-acetyltransferase domain-containing protein</fullName>
    </recommendedName>
</protein>